<keyword evidence="2" id="KW-1185">Reference proteome</keyword>
<accession>A0ABP8LR77</accession>
<name>A0ABP8LR77_9BACT</name>
<proteinExistence type="predicted"/>
<evidence type="ECO:0000313" key="2">
    <source>
        <dbReference type="Proteomes" id="UP001501508"/>
    </source>
</evidence>
<sequence length="180" mass="18312">MKFLIQVIIGMIAWNGVRAQTTGTATVGFTLPLVGIIDLESPSSKNISLVFSNPAEAGNAVALPATNSFLWLNLTSAVAASQTRRITAQVSGSIPAGISINLLVTGPSGSGGGGSARGTPVSAITLNSSAQTVINNIGGAYTGNGVNNGFQLNYSATLQNYSQLRSGSGTFTVVYTLTDN</sequence>
<dbReference type="RefSeq" id="WP_345026749.1">
    <property type="nucleotide sequence ID" value="NZ_BAABEY010000009.1"/>
</dbReference>
<comment type="caution">
    <text evidence="1">The sequence shown here is derived from an EMBL/GenBank/DDBJ whole genome shotgun (WGS) entry which is preliminary data.</text>
</comment>
<gene>
    <name evidence="1" type="ORF">GCM10023091_07820</name>
</gene>
<evidence type="ECO:0008006" key="3">
    <source>
        <dbReference type="Google" id="ProtNLM"/>
    </source>
</evidence>
<evidence type="ECO:0000313" key="1">
    <source>
        <dbReference type="EMBL" id="GAA4433802.1"/>
    </source>
</evidence>
<protein>
    <recommendedName>
        <fullName evidence="3">DUF4402 domain-containing protein</fullName>
    </recommendedName>
</protein>
<reference evidence="2" key="1">
    <citation type="journal article" date="2019" name="Int. J. Syst. Evol. Microbiol.">
        <title>The Global Catalogue of Microorganisms (GCM) 10K type strain sequencing project: providing services to taxonomists for standard genome sequencing and annotation.</title>
        <authorList>
            <consortium name="The Broad Institute Genomics Platform"/>
            <consortium name="The Broad Institute Genome Sequencing Center for Infectious Disease"/>
            <person name="Wu L."/>
            <person name="Ma J."/>
        </authorList>
    </citation>
    <scope>NUCLEOTIDE SEQUENCE [LARGE SCALE GENOMIC DNA]</scope>
    <source>
        <strain evidence="2">JCM 31920</strain>
    </source>
</reference>
<organism evidence="1 2">
    <name type="scientific">Ravibacter arvi</name>
    <dbReference type="NCBI Taxonomy" id="2051041"/>
    <lineage>
        <taxon>Bacteria</taxon>
        <taxon>Pseudomonadati</taxon>
        <taxon>Bacteroidota</taxon>
        <taxon>Cytophagia</taxon>
        <taxon>Cytophagales</taxon>
        <taxon>Spirosomataceae</taxon>
        <taxon>Ravibacter</taxon>
    </lineage>
</organism>
<dbReference type="Proteomes" id="UP001501508">
    <property type="component" value="Unassembled WGS sequence"/>
</dbReference>
<dbReference type="EMBL" id="BAABEY010000009">
    <property type="protein sequence ID" value="GAA4433802.1"/>
    <property type="molecule type" value="Genomic_DNA"/>
</dbReference>